<accession>A0ABP4YE14</accession>
<dbReference type="EMBL" id="BAAALT010000119">
    <property type="protein sequence ID" value="GAA1812877.1"/>
    <property type="molecule type" value="Genomic_DNA"/>
</dbReference>
<evidence type="ECO:0000256" key="1">
    <source>
        <dbReference type="SAM" id="MobiDB-lite"/>
    </source>
</evidence>
<reference evidence="3" key="1">
    <citation type="journal article" date="2019" name="Int. J. Syst. Evol. Microbiol.">
        <title>The Global Catalogue of Microorganisms (GCM) 10K type strain sequencing project: providing services to taxonomists for standard genome sequencing and annotation.</title>
        <authorList>
            <consortium name="The Broad Institute Genomics Platform"/>
            <consortium name="The Broad Institute Genome Sequencing Center for Infectious Disease"/>
            <person name="Wu L."/>
            <person name="Ma J."/>
        </authorList>
    </citation>
    <scope>NUCLEOTIDE SEQUENCE [LARGE SCALE GENOMIC DNA]</scope>
    <source>
        <strain evidence="3">JCM 13250</strain>
    </source>
</reference>
<gene>
    <name evidence="2" type="ORF">GCM10009682_37600</name>
</gene>
<evidence type="ECO:0000313" key="2">
    <source>
        <dbReference type="EMBL" id="GAA1812877.1"/>
    </source>
</evidence>
<comment type="caution">
    <text evidence="2">The sequence shown here is derived from an EMBL/GenBank/DDBJ whole genome shotgun (WGS) entry which is preliminary data.</text>
</comment>
<proteinExistence type="predicted"/>
<evidence type="ECO:0000313" key="3">
    <source>
        <dbReference type="Proteomes" id="UP001500218"/>
    </source>
</evidence>
<feature type="compositionally biased region" description="Basic and acidic residues" evidence="1">
    <location>
        <begin position="72"/>
        <end position="84"/>
    </location>
</feature>
<name>A0ABP4YE14_9ACTN</name>
<feature type="compositionally biased region" description="Polar residues" evidence="1">
    <location>
        <begin position="56"/>
        <end position="65"/>
    </location>
</feature>
<organism evidence="2 3">
    <name type="scientific">Luedemannella flava</name>
    <dbReference type="NCBI Taxonomy" id="349316"/>
    <lineage>
        <taxon>Bacteria</taxon>
        <taxon>Bacillati</taxon>
        <taxon>Actinomycetota</taxon>
        <taxon>Actinomycetes</taxon>
        <taxon>Micromonosporales</taxon>
        <taxon>Micromonosporaceae</taxon>
        <taxon>Luedemannella</taxon>
    </lineage>
</organism>
<keyword evidence="3" id="KW-1185">Reference proteome</keyword>
<feature type="region of interest" description="Disordered" evidence="1">
    <location>
        <begin position="1"/>
        <end position="84"/>
    </location>
</feature>
<sequence>MSSYLAFSGWAGPTTGVSYRSDIRRDRAGVDDAGQPQRAPEGASPLRLREAGQIGMQMSTATRQPASLVGHEPPRGRPDRDPVA</sequence>
<dbReference type="Proteomes" id="UP001500218">
    <property type="component" value="Unassembled WGS sequence"/>
</dbReference>
<feature type="compositionally biased region" description="Basic and acidic residues" evidence="1">
    <location>
        <begin position="21"/>
        <end position="30"/>
    </location>
</feature>
<protein>
    <submittedName>
        <fullName evidence="2">Uncharacterized protein</fullName>
    </submittedName>
</protein>